<protein>
    <recommendedName>
        <fullName evidence="7">UPF0056 membrane protein</fullName>
    </recommendedName>
</protein>
<evidence type="ECO:0000313" key="8">
    <source>
        <dbReference type="EMBL" id="ARU47324.1"/>
    </source>
</evidence>
<evidence type="ECO:0000313" key="9">
    <source>
        <dbReference type="Proteomes" id="UP000196005"/>
    </source>
</evidence>
<evidence type="ECO:0000256" key="5">
    <source>
        <dbReference type="ARBA" id="ARBA00022989"/>
    </source>
</evidence>
<evidence type="ECO:0000256" key="7">
    <source>
        <dbReference type="RuleBase" id="RU362048"/>
    </source>
</evidence>
<reference evidence="9" key="1">
    <citation type="submission" date="2017-05" db="EMBL/GenBank/DDBJ databases">
        <title>Dechlorination kinetics govern the competition between two new strains of the genus Sulfurospirillum.</title>
        <authorList>
            <person name="Buttet G.F."/>
            <person name="Murray A.M."/>
            <person name="Goris T."/>
            <person name="Burion M."/>
            <person name="Lin B."/>
            <person name="Rolle M."/>
            <person name="Maillard J."/>
        </authorList>
    </citation>
    <scope>NUCLEOTIDE SEQUENCE [LARGE SCALE GENOMIC DNA]</scope>
    <source>
        <strain evidence="9">SL2-1</strain>
    </source>
</reference>
<sequence length="88" mass="10255">MNAEFSIVSTAILLMFVIDPFGAVPIILSILKDVDITRRRRIIIREMIFGLAILTLFLFGGELFFKYLSSGNRIGTYRRSSYLFCYWY</sequence>
<gene>
    <name evidence="8" type="ORF">Sdiek1_0141</name>
</gene>
<name>A0A1Y0HIS5_9BACT</name>
<dbReference type="RefSeq" id="WP_202819573.1">
    <property type="nucleotide sequence ID" value="NZ_CP021416.1"/>
</dbReference>
<dbReference type="PANTHER" id="PTHR33508:SF10">
    <property type="entry name" value="UPF0056 INNER MEMBRANE PROTEIN YHGN"/>
    <property type="match status" value="1"/>
</dbReference>
<keyword evidence="3" id="KW-1003">Cell membrane</keyword>
<keyword evidence="5 7" id="KW-1133">Transmembrane helix</keyword>
<dbReference type="GO" id="GO:0005886">
    <property type="term" value="C:plasma membrane"/>
    <property type="evidence" value="ECO:0007669"/>
    <property type="project" value="UniProtKB-SubCell"/>
</dbReference>
<dbReference type="Proteomes" id="UP000196005">
    <property type="component" value="Chromosome"/>
</dbReference>
<proteinExistence type="inferred from homology"/>
<dbReference type="PANTHER" id="PTHR33508">
    <property type="entry name" value="UPF0056 MEMBRANE PROTEIN YHCE"/>
    <property type="match status" value="1"/>
</dbReference>
<evidence type="ECO:0000256" key="6">
    <source>
        <dbReference type="ARBA" id="ARBA00023136"/>
    </source>
</evidence>
<feature type="transmembrane region" description="Helical" evidence="7">
    <location>
        <begin position="43"/>
        <end position="65"/>
    </location>
</feature>
<dbReference type="InterPro" id="IPR002771">
    <property type="entry name" value="Multi_antbiot-R_MarC"/>
</dbReference>
<evidence type="ECO:0000256" key="1">
    <source>
        <dbReference type="ARBA" id="ARBA00004651"/>
    </source>
</evidence>
<evidence type="ECO:0000256" key="4">
    <source>
        <dbReference type="ARBA" id="ARBA00022692"/>
    </source>
</evidence>
<comment type="subcellular location">
    <subcellularLocation>
        <location evidence="1 7">Cell membrane</location>
        <topology evidence="1 7">Multi-pass membrane protein</topology>
    </subcellularLocation>
</comment>
<organism evidence="8 9">
    <name type="scientific">Sulfurospirillum diekertiae</name>
    <dbReference type="NCBI Taxonomy" id="1854492"/>
    <lineage>
        <taxon>Bacteria</taxon>
        <taxon>Pseudomonadati</taxon>
        <taxon>Campylobacterota</taxon>
        <taxon>Epsilonproteobacteria</taxon>
        <taxon>Campylobacterales</taxon>
        <taxon>Sulfurospirillaceae</taxon>
        <taxon>Sulfurospirillum</taxon>
    </lineage>
</organism>
<accession>A0A1Y0HIS5</accession>
<evidence type="ECO:0000256" key="2">
    <source>
        <dbReference type="ARBA" id="ARBA00009784"/>
    </source>
</evidence>
<comment type="similarity">
    <text evidence="2 7">Belongs to the UPF0056 (MarC) family.</text>
</comment>
<dbReference type="EMBL" id="CP021416">
    <property type="protein sequence ID" value="ARU47324.1"/>
    <property type="molecule type" value="Genomic_DNA"/>
</dbReference>
<feature type="transmembrane region" description="Helical" evidence="7">
    <location>
        <begin position="6"/>
        <end position="31"/>
    </location>
</feature>
<keyword evidence="4 7" id="KW-0812">Transmembrane</keyword>
<evidence type="ECO:0000256" key="3">
    <source>
        <dbReference type="ARBA" id="ARBA00022475"/>
    </source>
</evidence>
<comment type="caution">
    <text evidence="7">Lacks conserved residue(s) required for the propagation of feature annotation.</text>
</comment>
<dbReference type="AlphaFoldDB" id="A0A1Y0HIS5"/>
<dbReference type="KEGG" id="suls:Sdiek1_0141"/>
<dbReference type="Pfam" id="PF01914">
    <property type="entry name" value="MarC"/>
    <property type="match status" value="1"/>
</dbReference>
<keyword evidence="9" id="KW-1185">Reference proteome</keyword>
<keyword evidence="6 7" id="KW-0472">Membrane</keyword>